<evidence type="ECO:0000256" key="1">
    <source>
        <dbReference type="SAM" id="MobiDB-lite"/>
    </source>
</evidence>
<name>A0ABQ2JMF2_9SPHN</name>
<sequence>MGKQKQTNETGEGLKRRLPEPKIDEKLLDRVLSGKIGIEPVQVDLTKGTISEKVSERMKTVVRDSLPKGEGVVVVRAFDLTTGESVETAGGEQPEAKTTKMQFGREEDFVGFMQEVAAKASGSPLYDDSLAEELGKFLKSHFDRAREAHTPPVPERRYIPRKDEIVPFLREVWSEWLTAEQLTMPILKDADYRAYQALHNWTRKNNLPADVRIKTSSETTDEFLARDYFRRDEIFRAASALSRRGIKNI</sequence>
<reference evidence="3" key="1">
    <citation type="journal article" date="2019" name="Int. J. Syst. Evol. Microbiol.">
        <title>The Global Catalogue of Microorganisms (GCM) 10K type strain sequencing project: providing services to taxonomists for standard genome sequencing and annotation.</title>
        <authorList>
            <consortium name="The Broad Institute Genomics Platform"/>
            <consortium name="The Broad Institute Genome Sequencing Center for Infectious Disease"/>
            <person name="Wu L."/>
            <person name="Ma J."/>
        </authorList>
    </citation>
    <scope>NUCLEOTIDE SEQUENCE [LARGE SCALE GENOMIC DNA]</scope>
    <source>
        <strain evidence="3">CGMCC 1.6784</strain>
    </source>
</reference>
<evidence type="ECO:0008006" key="4">
    <source>
        <dbReference type="Google" id="ProtNLM"/>
    </source>
</evidence>
<organism evidence="2 3">
    <name type="scientific">Novosphingobium indicum</name>
    <dbReference type="NCBI Taxonomy" id="462949"/>
    <lineage>
        <taxon>Bacteria</taxon>
        <taxon>Pseudomonadati</taxon>
        <taxon>Pseudomonadota</taxon>
        <taxon>Alphaproteobacteria</taxon>
        <taxon>Sphingomonadales</taxon>
        <taxon>Sphingomonadaceae</taxon>
        <taxon>Novosphingobium</taxon>
    </lineage>
</organism>
<accession>A0ABQ2JMF2</accession>
<evidence type="ECO:0000313" key="3">
    <source>
        <dbReference type="Proteomes" id="UP000605099"/>
    </source>
</evidence>
<comment type="caution">
    <text evidence="2">The sequence shown here is derived from an EMBL/GenBank/DDBJ whole genome shotgun (WGS) entry which is preliminary data.</text>
</comment>
<dbReference type="Proteomes" id="UP000605099">
    <property type="component" value="Unassembled WGS sequence"/>
</dbReference>
<feature type="region of interest" description="Disordered" evidence="1">
    <location>
        <begin position="1"/>
        <end position="20"/>
    </location>
</feature>
<keyword evidence="3" id="KW-1185">Reference proteome</keyword>
<proteinExistence type="predicted"/>
<dbReference type="EMBL" id="BMLK01000010">
    <property type="protein sequence ID" value="GGN51250.1"/>
    <property type="molecule type" value="Genomic_DNA"/>
</dbReference>
<gene>
    <name evidence="2" type="ORF">GCM10011349_23660</name>
</gene>
<dbReference type="RefSeq" id="WP_188819899.1">
    <property type="nucleotide sequence ID" value="NZ_BMLK01000010.1"/>
</dbReference>
<feature type="compositionally biased region" description="Polar residues" evidence="1">
    <location>
        <begin position="1"/>
        <end position="10"/>
    </location>
</feature>
<evidence type="ECO:0000313" key="2">
    <source>
        <dbReference type="EMBL" id="GGN51250.1"/>
    </source>
</evidence>
<protein>
    <recommendedName>
        <fullName evidence="4">Tail assembly chaperone</fullName>
    </recommendedName>
</protein>